<protein>
    <submittedName>
        <fullName evidence="1">Uncharacterized protein</fullName>
    </submittedName>
</protein>
<dbReference type="RefSeq" id="XP_001241134.2">
    <property type="nucleotide sequence ID" value="XM_001241133.2"/>
</dbReference>
<dbReference type="EMBL" id="GG704913">
    <property type="protein sequence ID" value="EAS29551.3"/>
    <property type="molecule type" value="Genomic_DNA"/>
</dbReference>
<reference evidence="2" key="1">
    <citation type="journal article" date="2009" name="Genome Res.">
        <title>Comparative genomic analyses of the human fungal pathogens Coccidioides and their relatives.</title>
        <authorList>
            <person name="Sharpton T.J."/>
            <person name="Stajich J.E."/>
            <person name="Rounsley S.D."/>
            <person name="Gardner M.J."/>
            <person name="Wortman J.R."/>
            <person name="Jordar V.S."/>
            <person name="Maiti R."/>
            <person name="Kodira C.D."/>
            <person name="Neafsey D.E."/>
            <person name="Zeng Q."/>
            <person name="Hung C.-Y."/>
            <person name="McMahan C."/>
            <person name="Muszewska A."/>
            <person name="Grynberg M."/>
            <person name="Mandel M.A."/>
            <person name="Kellner E.M."/>
            <person name="Barker B.M."/>
            <person name="Galgiani J.N."/>
            <person name="Orbach M.J."/>
            <person name="Kirkland T.N."/>
            <person name="Cole G.T."/>
            <person name="Henn M.R."/>
            <person name="Birren B.W."/>
            <person name="Taylor J.W."/>
        </authorList>
    </citation>
    <scope>NUCLEOTIDE SEQUENCE [LARGE SCALE GENOMIC DNA]</scope>
    <source>
        <strain evidence="2">RS</strain>
    </source>
</reference>
<accession>J3K575</accession>
<gene>
    <name evidence="1" type="ORF">CIMG_08297</name>
</gene>
<dbReference type="VEuPathDB" id="FungiDB:CIMG_08297"/>
<dbReference type="InParanoid" id="J3K575"/>
<sequence length="109" mass="11805">MQKSRAGERGVCEGQRRCISREKDRTSTTSSNLRHPVIRDCSLSAAPKITTPSAGLAAARGHHTSSELPRCLVFGFTRFGYPIAWLPDSVSLTTTTTKTKIVCVAKAGR</sequence>
<name>J3K575_COCIM</name>
<reference evidence="2" key="2">
    <citation type="journal article" date="2010" name="Genome Res.">
        <title>Population genomic sequencing of Coccidioides fungi reveals recent hybridization and transposon control.</title>
        <authorList>
            <person name="Neafsey D.E."/>
            <person name="Barker B.M."/>
            <person name="Sharpton T.J."/>
            <person name="Stajich J.E."/>
            <person name="Park D.J."/>
            <person name="Whiston E."/>
            <person name="Hung C.-Y."/>
            <person name="McMahan C."/>
            <person name="White J."/>
            <person name="Sykes S."/>
            <person name="Heiman D."/>
            <person name="Young S."/>
            <person name="Zeng Q."/>
            <person name="Abouelleil A."/>
            <person name="Aftuck L."/>
            <person name="Bessette D."/>
            <person name="Brown A."/>
            <person name="FitzGerald M."/>
            <person name="Lui A."/>
            <person name="Macdonald J.P."/>
            <person name="Priest M."/>
            <person name="Orbach M.J."/>
            <person name="Galgiani J.N."/>
            <person name="Kirkland T.N."/>
            <person name="Cole G.T."/>
            <person name="Birren B.W."/>
            <person name="Henn M.R."/>
            <person name="Taylor J.W."/>
            <person name="Rounsley S.D."/>
        </authorList>
    </citation>
    <scope>GENOME REANNOTATION</scope>
    <source>
        <strain evidence="2">RS</strain>
    </source>
</reference>
<dbReference type="Proteomes" id="UP000001261">
    <property type="component" value="Unassembled WGS sequence"/>
</dbReference>
<dbReference type="AlphaFoldDB" id="J3K575"/>
<dbReference type="KEGG" id="cim:CIMG_08297"/>
<evidence type="ECO:0000313" key="2">
    <source>
        <dbReference type="Proteomes" id="UP000001261"/>
    </source>
</evidence>
<organism evidence="1 2">
    <name type="scientific">Coccidioides immitis (strain RS)</name>
    <name type="common">Valley fever fungus</name>
    <dbReference type="NCBI Taxonomy" id="246410"/>
    <lineage>
        <taxon>Eukaryota</taxon>
        <taxon>Fungi</taxon>
        <taxon>Dikarya</taxon>
        <taxon>Ascomycota</taxon>
        <taxon>Pezizomycotina</taxon>
        <taxon>Eurotiomycetes</taxon>
        <taxon>Eurotiomycetidae</taxon>
        <taxon>Onygenales</taxon>
        <taxon>Onygenaceae</taxon>
        <taxon>Coccidioides</taxon>
    </lineage>
</organism>
<evidence type="ECO:0000313" key="1">
    <source>
        <dbReference type="EMBL" id="EAS29551.3"/>
    </source>
</evidence>
<proteinExistence type="predicted"/>
<keyword evidence="2" id="KW-1185">Reference proteome</keyword>
<dbReference type="GeneID" id="4560172"/>